<evidence type="ECO:0000256" key="1">
    <source>
        <dbReference type="ARBA" id="ARBA00002945"/>
    </source>
</evidence>
<comment type="subunit">
    <text evidence="3">Homohexamer.</text>
</comment>
<evidence type="ECO:0000256" key="3">
    <source>
        <dbReference type="ARBA" id="ARBA00011643"/>
    </source>
</evidence>
<gene>
    <name evidence="9" type="ORF">BHW43_01290</name>
</gene>
<dbReference type="SUPFAM" id="SSF111064">
    <property type="entry name" value="Hut operon positive regulatory protein HutP"/>
    <property type="match status" value="1"/>
</dbReference>
<evidence type="ECO:0000256" key="7">
    <source>
        <dbReference type="ARBA" id="ARBA00023159"/>
    </source>
</evidence>
<dbReference type="STRING" id="626940.BHW43_01290"/>
<organism evidence="9 10">
    <name type="scientific">Phascolarctobacterium succinatutens</name>
    <dbReference type="NCBI Taxonomy" id="626940"/>
    <lineage>
        <taxon>Bacteria</taxon>
        <taxon>Bacillati</taxon>
        <taxon>Bacillota</taxon>
        <taxon>Negativicutes</taxon>
        <taxon>Acidaminococcales</taxon>
        <taxon>Acidaminococcaceae</taxon>
        <taxon>Phascolarctobacterium</taxon>
    </lineage>
</organism>
<dbReference type="InterPro" id="IPR036482">
    <property type="entry name" value="Regulatory_HutP_sf"/>
</dbReference>
<keyword evidence="7" id="KW-0010">Activator</keyword>
<dbReference type="InterPro" id="IPR015111">
    <property type="entry name" value="Regulatory_HutP"/>
</dbReference>
<dbReference type="AlphaFoldDB" id="A0A1Q6RB16"/>
<dbReference type="CDD" id="cd11640">
    <property type="entry name" value="HutP"/>
    <property type="match status" value="1"/>
</dbReference>
<keyword evidence="6" id="KW-0805">Transcription regulation</keyword>
<comment type="function">
    <text evidence="1">Antiterminator that binds to cis-acting regulatory sequences on the mRNA in the presence of histidine, thereby suppressing transcription termination and activating the hut operon for histidine utilization.</text>
</comment>
<dbReference type="EMBL" id="MNTG01000001">
    <property type="protein sequence ID" value="OLA39545.1"/>
    <property type="molecule type" value="Genomic_DNA"/>
</dbReference>
<protein>
    <recommendedName>
        <fullName evidence="4">Hut operon positive regulatory protein</fullName>
    </recommendedName>
</protein>
<comment type="caution">
    <text evidence="9">The sequence shown here is derived from an EMBL/GenBank/DDBJ whole genome shotgun (WGS) entry which is preliminary data.</text>
</comment>
<dbReference type="GO" id="GO:0003723">
    <property type="term" value="F:RNA binding"/>
    <property type="evidence" value="ECO:0007669"/>
    <property type="project" value="UniProtKB-KW"/>
</dbReference>
<comment type="similarity">
    <text evidence="2">Belongs to the HutP family.</text>
</comment>
<accession>A0A1Q6RB16</accession>
<evidence type="ECO:0000313" key="10">
    <source>
        <dbReference type="Proteomes" id="UP000186777"/>
    </source>
</evidence>
<reference evidence="9 10" key="1">
    <citation type="journal article" date="2016" name="Nat. Biotechnol.">
        <title>Measurement of bacterial replication rates in microbial communities.</title>
        <authorList>
            <person name="Brown C.T."/>
            <person name="Olm M.R."/>
            <person name="Thomas B.C."/>
            <person name="Banfield J.F."/>
        </authorList>
    </citation>
    <scope>NUCLEOTIDE SEQUENCE [LARGE SCALE GENOMIC DNA]</scope>
    <source>
        <strain evidence="9">46_33</strain>
    </source>
</reference>
<keyword evidence="5" id="KW-0694">RNA-binding</keyword>
<proteinExistence type="inferred from homology"/>
<keyword evidence="8" id="KW-0804">Transcription</keyword>
<dbReference type="RefSeq" id="WP_303679199.1">
    <property type="nucleotide sequence ID" value="NZ_MNTG01000001.1"/>
</dbReference>
<sequence>MTASNAPDFLENSIASPGTAAMMLALTQTIYDEDLAKKLVAKKGLKAVVTEVGGKTSFYDFNERINRAVIGACLNSGLIEKKSNDIHAVIHATEEAKRGLLVSVSTSSSLAMKIAIVRNEHWIAVALFGKSALHYMTNHERVGLGVMHI</sequence>
<evidence type="ECO:0000256" key="6">
    <source>
        <dbReference type="ARBA" id="ARBA00023015"/>
    </source>
</evidence>
<evidence type="ECO:0000256" key="4">
    <source>
        <dbReference type="ARBA" id="ARBA00019377"/>
    </source>
</evidence>
<dbReference type="Gene3D" id="3.40.1510.10">
    <property type="entry name" value="Hut operon regulatory protein HutP"/>
    <property type="match status" value="1"/>
</dbReference>
<evidence type="ECO:0000256" key="2">
    <source>
        <dbReference type="ARBA" id="ARBA00009992"/>
    </source>
</evidence>
<evidence type="ECO:0000313" key="9">
    <source>
        <dbReference type="EMBL" id="OLA39545.1"/>
    </source>
</evidence>
<evidence type="ECO:0000256" key="5">
    <source>
        <dbReference type="ARBA" id="ARBA00022884"/>
    </source>
</evidence>
<dbReference type="Pfam" id="PF09021">
    <property type="entry name" value="HutP"/>
    <property type="match status" value="1"/>
</dbReference>
<evidence type="ECO:0000256" key="8">
    <source>
        <dbReference type="ARBA" id="ARBA00023163"/>
    </source>
</evidence>
<dbReference type="Proteomes" id="UP000186777">
    <property type="component" value="Unassembled WGS sequence"/>
</dbReference>
<name>A0A1Q6RB16_9FIRM</name>